<dbReference type="GO" id="GO:0006203">
    <property type="term" value="P:dGTP catabolic process"/>
    <property type="evidence" value="ECO:0007669"/>
    <property type="project" value="TreeGrafter"/>
</dbReference>
<evidence type="ECO:0000313" key="3">
    <source>
        <dbReference type="Proteomes" id="UP000422569"/>
    </source>
</evidence>
<name>A0A6B8MDW6_9HYPH</name>
<dbReference type="CDD" id="cd00077">
    <property type="entry name" value="HDc"/>
    <property type="match status" value="1"/>
</dbReference>
<gene>
    <name evidence="2" type="ORF">F7D14_20345</name>
</gene>
<dbReference type="Pfam" id="PF01966">
    <property type="entry name" value="HD"/>
    <property type="match status" value="1"/>
</dbReference>
<dbReference type="InterPro" id="IPR006674">
    <property type="entry name" value="HD_domain"/>
</dbReference>
<dbReference type="InterPro" id="IPR050135">
    <property type="entry name" value="dGTPase-like"/>
</dbReference>
<reference evidence="2 3" key="1">
    <citation type="submission" date="2019-09" db="EMBL/GenBank/DDBJ databases">
        <title>Isolation and complete genome sequencing of Methylocystis species.</title>
        <authorList>
            <person name="Rumah B.L."/>
            <person name="Stead C.E."/>
            <person name="Stevens B.C."/>
            <person name="Minton N.P."/>
            <person name="Grosse-Honebrink A."/>
            <person name="Zhang Y."/>
        </authorList>
    </citation>
    <scope>NUCLEOTIDE SEQUENCE [LARGE SCALE GENOMIC DNA]</scope>
    <source>
        <strain evidence="2 3">BRCS2</strain>
        <plasmid evidence="2 3">unnamed1</plasmid>
    </source>
</reference>
<accession>A0A6B8MDW6</accession>
<sequence length="437" mass="48162">MQAKELKSRVRASTSALSERIDALVADWLKPLLANIDRGCLPEFRPKQVNDPIWGTIELLPWEVALLDTNLLQRMRGVRQLGLAQLVFPSASYDRLEHIIGTVGAVEETLRALSRQIERWNRDTRDSPLPSVSDKDRYAIRLAALLHDIGHGPFSHAIEPVMQTDAALPSSESDSPAPDWRDELNTLQFLLKDLYQLNASPSVSEAIAVMMVLSPSLTKVLASDAIFTERGRPAEELQVIIVAAIIGAVDGPGASHLSALISSQIDADKLDYLARDAYHAGLEIGFDTSRLLARLELLAVRADNLDDGLVDLRKRASESPDGRFYQIGIAAAGFGSFEQMLIGRTFLYDRLYHHHKVRAAEATAQRLILVAQRDRKRRFELDEIFLGVADDTFLGCGAIFADSDAMWLAFRYDQAASTALQISGAVVPTALNLLSAN</sequence>
<geneLocation type="plasmid" evidence="2">
    <name>unnamed1</name>
</geneLocation>
<dbReference type="InterPro" id="IPR003607">
    <property type="entry name" value="HD/PDEase_dom"/>
</dbReference>
<dbReference type="EMBL" id="CP044332">
    <property type="protein sequence ID" value="QGM99942.1"/>
    <property type="molecule type" value="Genomic_DNA"/>
</dbReference>
<evidence type="ECO:0000313" key="2">
    <source>
        <dbReference type="EMBL" id="QGM99942.1"/>
    </source>
</evidence>
<dbReference type="AlphaFoldDB" id="A0A6B8MDW6"/>
<dbReference type="Proteomes" id="UP000422569">
    <property type="component" value="Plasmid unnamed1"/>
</dbReference>
<dbReference type="Gene3D" id="1.10.3210.10">
    <property type="entry name" value="Hypothetical protein af1432"/>
    <property type="match status" value="1"/>
</dbReference>
<dbReference type="GO" id="GO:0008832">
    <property type="term" value="F:dGTPase activity"/>
    <property type="evidence" value="ECO:0007669"/>
    <property type="project" value="TreeGrafter"/>
</dbReference>
<evidence type="ECO:0000259" key="1">
    <source>
        <dbReference type="SMART" id="SM00471"/>
    </source>
</evidence>
<dbReference type="PANTHER" id="PTHR11373:SF4">
    <property type="entry name" value="DEOXYNUCLEOSIDE TRIPHOSPHATE TRIPHOSPHOHYDROLASE SAMHD1"/>
    <property type="match status" value="1"/>
</dbReference>
<dbReference type="RefSeq" id="WP_154420402.1">
    <property type="nucleotide sequence ID" value="NZ_CP044332.1"/>
</dbReference>
<protein>
    <submittedName>
        <fullName evidence="2">HD domain-containing protein</fullName>
    </submittedName>
</protein>
<keyword evidence="3" id="KW-1185">Reference proteome</keyword>
<keyword evidence="2" id="KW-0614">Plasmid</keyword>
<dbReference type="PANTHER" id="PTHR11373">
    <property type="entry name" value="DEOXYNUCLEOSIDE TRIPHOSPHATE TRIPHOSPHOHYDROLASE"/>
    <property type="match status" value="1"/>
</dbReference>
<proteinExistence type="predicted"/>
<dbReference type="SUPFAM" id="SSF109604">
    <property type="entry name" value="HD-domain/PDEase-like"/>
    <property type="match status" value="1"/>
</dbReference>
<dbReference type="SMART" id="SM00471">
    <property type="entry name" value="HDc"/>
    <property type="match status" value="1"/>
</dbReference>
<feature type="domain" description="HD/PDEase" evidence="1">
    <location>
        <begin position="91"/>
        <end position="282"/>
    </location>
</feature>
<dbReference type="KEGG" id="mpar:F7D14_20345"/>
<organism evidence="2 3">
    <name type="scientific">Methylocystis parvus</name>
    <dbReference type="NCBI Taxonomy" id="134"/>
    <lineage>
        <taxon>Bacteria</taxon>
        <taxon>Pseudomonadati</taxon>
        <taxon>Pseudomonadota</taxon>
        <taxon>Alphaproteobacteria</taxon>
        <taxon>Hyphomicrobiales</taxon>
        <taxon>Methylocystaceae</taxon>
        <taxon>Methylocystis</taxon>
    </lineage>
</organism>